<comment type="cofactor">
    <cofactor evidence="1">
        <name>Mg(2+)</name>
        <dbReference type="ChEBI" id="CHEBI:18420"/>
    </cofactor>
</comment>
<dbReference type="SUPFAM" id="SSF55811">
    <property type="entry name" value="Nudix"/>
    <property type="match status" value="1"/>
</dbReference>
<dbReference type="PROSITE" id="PS51462">
    <property type="entry name" value="NUDIX"/>
    <property type="match status" value="1"/>
</dbReference>
<evidence type="ECO:0000256" key="1">
    <source>
        <dbReference type="ARBA" id="ARBA00001946"/>
    </source>
</evidence>
<proteinExistence type="inferred from homology"/>
<dbReference type="PANTHER" id="PTHR43046:SF14">
    <property type="entry name" value="MUTT_NUDIX FAMILY PROTEIN"/>
    <property type="match status" value="1"/>
</dbReference>
<dbReference type="InterPro" id="IPR015797">
    <property type="entry name" value="NUDIX_hydrolase-like_dom_sf"/>
</dbReference>
<reference evidence="5 6" key="1">
    <citation type="journal article" date="2016" name="Nat. Commun.">
        <title>Thousands of microbial genomes shed light on interconnected biogeochemical processes in an aquifer system.</title>
        <authorList>
            <person name="Anantharaman K."/>
            <person name="Brown C.T."/>
            <person name="Hug L.A."/>
            <person name="Sharon I."/>
            <person name="Castelle C.J."/>
            <person name="Probst A.J."/>
            <person name="Thomas B.C."/>
            <person name="Singh A."/>
            <person name="Wilkins M.J."/>
            <person name="Karaoz U."/>
            <person name="Brodie E.L."/>
            <person name="Williams K.H."/>
            <person name="Hubbard S.S."/>
            <person name="Banfield J.F."/>
        </authorList>
    </citation>
    <scope>NUCLEOTIDE SEQUENCE [LARGE SCALE GENOMIC DNA]</scope>
</reference>
<comment type="similarity">
    <text evidence="3">Belongs to the Nudix hydrolase family.</text>
</comment>
<evidence type="ECO:0000256" key="2">
    <source>
        <dbReference type="ARBA" id="ARBA00022801"/>
    </source>
</evidence>
<comment type="caution">
    <text evidence="5">The sequence shown here is derived from an EMBL/GenBank/DDBJ whole genome shotgun (WGS) entry which is preliminary data.</text>
</comment>
<dbReference type="InterPro" id="IPR020084">
    <property type="entry name" value="NUDIX_hydrolase_CS"/>
</dbReference>
<dbReference type="PANTHER" id="PTHR43046">
    <property type="entry name" value="GDP-MANNOSE MANNOSYL HYDROLASE"/>
    <property type="match status" value="1"/>
</dbReference>
<keyword evidence="2 3" id="KW-0378">Hydrolase</keyword>
<dbReference type="InterPro" id="IPR020476">
    <property type="entry name" value="Nudix_hydrolase"/>
</dbReference>
<evidence type="ECO:0000313" key="5">
    <source>
        <dbReference type="EMBL" id="OGY56751.1"/>
    </source>
</evidence>
<accession>A0A1G1YWI8</accession>
<protein>
    <recommendedName>
        <fullName evidence="4">Nudix hydrolase domain-containing protein</fullName>
    </recommendedName>
</protein>
<gene>
    <name evidence="5" type="ORF">A2119_01765</name>
</gene>
<dbReference type="InterPro" id="IPR000086">
    <property type="entry name" value="NUDIX_hydrolase_dom"/>
</dbReference>
<feature type="domain" description="Nudix hydrolase" evidence="4">
    <location>
        <begin position="13"/>
        <end position="138"/>
    </location>
</feature>
<dbReference type="EMBL" id="MHIS01000008">
    <property type="protein sequence ID" value="OGY56751.1"/>
    <property type="molecule type" value="Genomic_DNA"/>
</dbReference>
<dbReference type="Proteomes" id="UP000178179">
    <property type="component" value="Unassembled WGS sequence"/>
</dbReference>
<dbReference type="PROSITE" id="PS00893">
    <property type="entry name" value="NUDIX_BOX"/>
    <property type="match status" value="1"/>
</dbReference>
<dbReference type="AlphaFoldDB" id="A0A1G1YWI8"/>
<evidence type="ECO:0000256" key="3">
    <source>
        <dbReference type="RuleBase" id="RU003476"/>
    </source>
</evidence>
<dbReference type="PRINTS" id="PR00502">
    <property type="entry name" value="NUDIXFAMILY"/>
</dbReference>
<name>A0A1G1YWI8_9BACT</name>
<evidence type="ECO:0000259" key="4">
    <source>
        <dbReference type="PROSITE" id="PS51462"/>
    </source>
</evidence>
<dbReference type="CDD" id="cd02883">
    <property type="entry name" value="NUDIX_Hydrolase"/>
    <property type="match status" value="1"/>
</dbReference>
<sequence length="138" mass="15716">MEWKIRLRKLLGKKRHTAHVVLVDQDRFLLVQEAVGGIRELWGLPGGGVKRNETAEEAAIREVKEETGLDVELLKELAVMEDKRRGNVRHVFLGKVTGGKLRIDRAEHMDARWMTIGDVKSIKNKLRGDWVIEAVSLT</sequence>
<dbReference type="GO" id="GO:0016787">
    <property type="term" value="F:hydrolase activity"/>
    <property type="evidence" value="ECO:0007669"/>
    <property type="project" value="UniProtKB-KW"/>
</dbReference>
<dbReference type="Gene3D" id="3.90.79.10">
    <property type="entry name" value="Nucleoside Triphosphate Pyrophosphohydrolase"/>
    <property type="match status" value="1"/>
</dbReference>
<evidence type="ECO:0000313" key="6">
    <source>
        <dbReference type="Proteomes" id="UP000178179"/>
    </source>
</evidence>
<organism evidence="5 6">
    <name type="scientific">Candidatus Colwellbacteria bacterium GWA2_46_10</name>
    <dbReference type="NCBI Taxonomy" id="1797684"/>
    <lineage>
        <taxon>Bacteria</taxon>
        <taxon>Candidatus Colwelliibacteriota</taxon>
    </lineage>
</organism>
<dbReference type="Pfam" id="PF00293">
    <property type="entry name" value="NUDIX"/>
    <property type="match status" value="1"/>
</dbReference>